<dbReference type="InterPro" id="IPR016181">
    <property type="entry name" value="Acyl_CoA_acyltransferase"/>
</dbReference>
<dbReference type="InterPro" id="IPR000182">
    <property type="entry name" value="GNAT_dom"/>
</dbReference>
<sequence>MIPSSDHRIPMEIHHPVTDAEITACFATISELRPHLNFDEFLPQVRRQEQHGYRLVAVREGGAITSVAGYRITEFLIWGKFLYVDDLVTAASHRKKGQAAALLSWIIAHARETGCNNVQLDSGFTLHPAHRLYHSMGFHLACHHFKNDLQPS</sequence>
<name>A0ABU9B4H5_9BACT</name>
<evidence type="ECO:0000256" key="2">
    <source>
        <dbReference type="ARBA" id="ARBA00023315"/>
    </source>
</evidence>
<dbReference type="SUPFAM" id="SSF55729">
    <property type="entry name" value="Acyl-CoA N-acyltransferases (Nat)"/>
    <property type="match status" value="1"/>
</dbReference>
<comment type="caution">
    <text evidence="4">The sequence shown here is derived from an EMBL/GenBank/DDBJ whole genome shotgun (WGS) entry which is preliminary data.</text>
</comment>
<dbReference type="Proteomes" id="UP001371305">
    <property type="component" value="Unassembled WGS sequence"/>
</dbReference>
<protein>
    <submittedName>
        <fullName evidence="4">GNAT family N-acetyltransferase</fullName>
    </submittedName>
</protein>
<dbReference type="PANTHER" id="PTHR43877">
    <property type="entry name" value="AMINOALKYLPHOSPHONATE N-ACETYLTRANSFERASE-RELATED-RELATED"/>
    <property type="match status" value="1"/>
</dbReference>
<keyword evidence="1" id="KW-0808">Transferase</keyword>
<reference evidence="4 5" key="1">
    <citation type="submission" date="2024-04" db="EMBL/GenBank/DDBJ databases">
        <title>Luteolibacter sp. isolated from soil.</title>
        <authorList>
            <person name="An J."/>
        </authorList>
    </citation>
    <scope>NUCLEOTIDE SEQUENCE [LARGE SCALE GENOMIC DNA]</scope>
    <source>
        <strain evidence="4 5">Y139</strain>
    </source>
</reference>
<evidence type="ECO:0000313" key="4">
    <source>
        <dbReference type="EMBL" id="MEK7954241.1"/>
    </source>
</evidence>
<dbReference type="EMBL" id="JBBUKT010000017">
    <property type="protein sequence ID" value="MEK7954241.1"/>
    <property type="molecule type" value="Genomic_DNA"/>
</dbReference>
<proteinExistence type="predicted"/>
<dbReference type="Gene3D" id="3.40.630.30">
    <property type="match status" value="1"/>
</dbReference>
<dbReference type="PROSITE" id="PS51186">
    <property type="entry name" value="GNAT"/>
    <property type="match status" value="1"/>
</dbReference>
<feature type="domain" description="N-acetyltransferase" evidence="3">
    <location>
        <begin position="12"/>
        <end position="152"/>
    </location>
</feature>
<gene>
    <name evidence="4" type="ORF">WKV53_27230</name>
</gene>
<evidence type="ECO:0000313" key="5">
    <source>
        <dbReference type="Proteomes" id="UP001371305"/>
    </source>
</evidence>
<dbReference type="Pfam" id="PF00583">
    <property type="entry name" value="Acetyltransf_1"/>
    <property type="match status" value="1"/>
</dbReference>
<keyword evidence="5" id="KW-1185">Reference proteome</keyword>
<evidence type="ECO:0000259" key="3">
    <source>
        <dbReference type="PROSITE" id="PS51186"/>
    </source>
</evidence>
<dbReference type="PANTHER" id="PTHR43877:SF2">
    <property type="entry name" value="AMINOALKYLPHOSPHONATE N-ACETYLTRANSFERASE-RELATED"/>
    <property type="match status" value="1"/>
</dbReference>
<dbReference type="CDD" id="cd04301">
    <property type="entry name" value="NAT_SF"/>
    <property type="match status" value="1"/>
</dbReference>
<organism evidence="4 5">
    <name type="scientific">Luteolibacter soli</name>
    <dbReference type="NCBI Taxonomy" id="3135280"/>
    <lineage>
        <taxon>Bacteria</taxon>
        <taxon>Pseudomonadati</taxon>
        <taxon>Verrucomicrobiota</taxon>
        <taxon>Verrucomicrobiia</taxon>
        <taxon>Verrucomicrobiales</taxon>
        <taxon>Verrucomicrobiaceae</taxon>
        <taxon>Luteolibacter</taxon>
    </lineage>
</organism>
<keyword evidence="2" id="KW-0012">Acyltransferase</keyword>
<evidence type="ECO:0000256" key="1">
    <source>
        <dbReference type="ARBA" id="ARBA00022679"/>
    </source>
</evidence>
<accession>A0ABU9B4H5</accession>
<dbReference type="InterPro" id="IPR050832">
    <property type="entry name" value="Bact_Acetyltransf"/>
</dbReference>